<feature type="transmembrane region" description="Helical" evidence="8">
    <location>
        <begin position="118"/>
        <end position="140"/>
    </location>
</feature>
<dbReference type="GO" id="GO:0140359">
    <property type="term" value="F:ABC-type transporter activity"/>
    <property type="evidence" value="ECO:0007669"/>
    <property type="project" value="InterPro"/>
</dbReference>
<comment type="caution">
    <text evidence="11">The sequence shown here is derived from an EMBL/GenBank/DDBJ whole genome shotgun (WGS) entry which is preliminary data.</text>
</comment>
<evidence type="ECO:0000256" key="5">
    <source>
        <dbReference type="ARBA" id="ARBA00022840"/>
    </source>
</evidence>
<dbReference type="GO" id="GO:0034040">
    <property type="term" value="F:ATPase-coupled lipid transmembrane transporter activity"/>
    <property type="evidence" value="ECO:0007669"/>
    <property type="project" value="TreeGrafter"/>
</dbReference>
<dbReference type="InterPro" id="IPR039421">
    <property type="entry name" value="Type_1_exporter"/>
</dbReference>
<dbReference type="SMART" id="SM00382">
    <property type="entry name" value="AAA"/>
    <property type="match status" value="1"/>
</dbReference>
<keyword evidence="5" id="KW-0067">ATP-binding</keyword>
<keyword evidence="7 8" id="KW-0472">Membrane</keyword>
<proteinExistence type="predicted"/>
<keyword evidence="3 8" id="KW-0812">Transmembrane</keyword>
<keyword evidence="12" id="KW-1185">Reference proteome</keyword>
<dbReference type="InterPro" id="IPR017871">
    <property type="entry name" value="ABC_transporter-like_CS"/>
</dbReference>
<dbReference type="PROSITE" id="PS50929">
    <property type="entry name" value="ABC_TM1F"/>
    <property type="match status" value="1"/>
</dbReference>
<dbReference type="GO" id="GO:0005886">
    <property type="term" value="C:plasma membrane"/>
    <property type="evidence" value="ECO:0007669"/>
    <property type="project" value="UniProtKB-SubCell"/>
</dbReference>
<evidence type="ECO:0000256" key="6">
    <source>
        <dbReference type="ARBA" id="ARBA00022989"/>
    </source>
</evidence>
<keyword evidence="2" id="KW-1003">Cell membrane</keyword>
<dbReference type="GO" id="GO:0030256">
    <property type="term" value="C:type I protein secretion system complex"/>
    <property type="evidence" value="ECO:0007669"/>
    <property type="project" value="InterPro"/>
</dbReference>
<dbReference type="InterPro" id="IPR003593">
    <property type="entry name" value="AAA+_ATPase"/>
</dbReference>
<evidence type="ECO:0000256" key="7">
    <source>
        <dbReference type="ARBA" id="ARBA00023136"/>
    </source>
</evidence>
<dbReference type="Gene3D" id="3.40.50.300">
    <property type="entry name" value="P-loop containing nucleotide triphosphate hydrolases"/>
    <property type="match status" value="1"/>
</dbReference>
<dbReference type="AlphaFoldDB" id="A0A934PZI5"/>
<dbReference type="Pfam" id="PF00005">
    <property type="entry name" value="ABC_tran"/>
    <property type="match status" value="1"/>
</dbReference>
<feature type="transmembrane region" description="Helical" evidence="8">
    <location>
        <begin position="146"/>
        <end position="164"/>
    </location>
</feature>
<keyword evidence="6 8" id="KW-1133">Transmembrane helix</keyword>
<dbReference type="Gene3D" id="1.20.1560.10">
    <property type="entry name" value="ABC transporter type 1, transmembrane domain"/>
    <property type="match status" value="1"/>
</dbReference>
<dbReference type="EMBL" id="JAEDAO010000001">
    <property type="protein sequence ID" value="MBK0392415.1"/>
    <property type="molecule type" value="Genomic_DNA"/>
</dbReference>
<evidence type="ECO:0000256" key="2">
    <source>
        <dbReference type="ARBA" id="ARBA00022475"/>
    </source>
</evidence>
<dbReference type="PANTHER" id="PTHR24221">
    <property type="entry name" value="ATP-BINDING CASSETTE SUB-FAMILY B"/>
    <property type="match status" value="1"/>
</dbReference>
<feature type="domain" description="ABC transmembrane type-1" evidence="10">
    <location>
        <begin position="15"/>
        <end position="290"/>
    </location>
</feature>
<dbReference type="InterPro" id="IPR010128">
    <property type="entry name" value="ATPase_T1SS_PrtD-like"/>
</dbReference>
<dbReference type="RefSeq" id="WP_200787353.1">
    <property type="nucleotide sequence ID" value="NZ_JAEDAO010000001.1"/>
</dbReference>
<name>A0A934PZI5_9BURK</name>
<evidence type="ECO:0000256" key="8">
    <source>
        <dbReference type="SAM" id="Phobius"/>
    </source>
</evidence>
<feature type="transmembrane region" description="Helical" evidence="8">
    <location>
        <begin position="244"/>
        <end position="271"/>
    </location>
</feature>
<dbReference type="PANTHER" id="PTHR24221:SF248">
    <property type="entry name" value="ABC TRANSPORTER TRANSMEMBRANE REGION"/>
    <property type="match status" value="1"/>
</dbReference>
<dbReference type="InterPro" id="IPR027417">
    <property type="entry name" value="P-loop_NTPase"/>
</dbReference>
<dbReference type="GO" id="GO:0030253">
    <property type="term" value="P:protein secretion by the type I secretion system"/>
    <property type="evidence" value="ECO:0007669"/>
    <property type="project" value="InterPro"/>
</dbReference>
<dbReference type="SUPFAM" id="SSF52540">
    <property type="entry name" value="P-loop containing nucleoside triphosphate hydrolases"/>
    <property type="match status" value="1"/>
</dbReference>
<dbReference type="NCBIfam" id="TIGR01842">
    <property type="entry name" value="type_I_sec_PrtD"/>
    <property type="match status" value="1"/>
</dbReference>
<dbReference type="GO" id="GO:0016887">
    <property type="term" value="F:ATP hydrolysis activity"/>
    <property type="evidence" value="ECO:0007669"/>
    <property type="project" value="InterPro"/>
</dbReference>
<gene>
    <name evidence="11" type="ORF">I8E28_07415</name>
</gene>
<evidence type="ECO:0000256" key="3">
    <source>
        <dbReference type="ARBA" id="ARBA00022692"/>
    </source>
</evidence>
<dbReference type="InterPro" id="IPR036640">
    <property type="entry name" value="ABC1_TM_sf"/>
</dbReference>
<dbReference type="PROSITE" id="PS00211">
    <property type="entry name" value="ABC_TRANSPORTER_1"/>
    <property type="match status" value="1"/>
</dbReference>
<dbReference type="Pfam" id="PF00664">
    <property type="entry name" value="ABC_membrane"/>
    <property type="match status" value="1"/>
</dbReference>
<evidence type="ECO:0000256" key="4">
    <source>
        <dbReference type="ARBA" id="ARBA00022741"/>
    </source>
</evidence>
<protein>
    <submittedName>
        <fullName evidence="11">Type I secretion system permease/ATPase</fullName>
    </submittedName>
</protein>
<feature type="transmembrane region" description="Helical" evidence="8">
    <location>
        <begin position="49"/>
        <end position="66"/>
    </location>
</feature>
<dbReference type="GO" id="GO:0005524">
    <property type="term" value="F:ATP binding"/>
    <property type="evidence" value="ECO:0007669"/>
    <property type="project" value="UniProtKB-KW"/>
</dbReference>
<evidence type="ECO:0000256" key="1">
    <source>
        <dbReference type="ARBA" id="ARBA00004651"/>
    </source>
</evidence>
<feature type="transmembrane region" description="Helical" evidence="8">
    <location>
        <begin position="12"/>
        <end position="37"/>
    </location>
</feature>
<accession>A0A934PZI5</accession>
<evidence type="ECO:0000259" key="10">
    <source>
        <dbReference type="PROSITE" id="PS50929"/>
    </source>
</evidence>
<evidence type="ECO:0000313" key="11">
    <source>
        <dbReference type="EMBL" id="MBK0392415.1"/>
    </source>
</evidence>
<evidence type="ECO:0000259" key="9">
    <source>
        <dbReference type="PROSITE" id="PS50893"/>
    </source>
</evidence>
<evidence type="ECO:0000313" key="12">
    <source>
        <dbReference type="Proteomes" id="UP000617041"/>
    </source>
</evidence>
<dbReference type="Proteomes" id="UP000617041">
    <property type="component" value="Unassembled WGS sequence"/>
</dbReference>
<dbReference type="InterPro" id="IPR003439">
    <property type="entry name" value="ABC_transporter-like_ATP-bd"/>
</dbReference>
<sequence length="572" mass="60788">MHSLLRLLKQPLLHVAGFSFCINLLLLIPAIFMLQVFDRVLVSRSTDTLVVLMLGAGIGLLILFALDQVRSRLQAVAGNIVSEALSPIVTKLMVAQGAQRGGRGPSEGLRDVNTLKMLFSAHGLLALFDAPWLVVYVALIWVAHAWLGWTALAAAVLMLVLAVVNDKVTRREIEALQKSGAGATRYLETSLANAEVAHTLGMTDSLIARWRAKSGEVVQLQGPTARKIAAMAALTRTLRQAVQIVMLAVGAWLVITVQASPGVTIACTILLGRALSPVEQIVGSWKLLAEGRAAFRRLADLLDAAAQEPPRMPLPAPRGELLAHNLVYRAPNSERVLLAGVSLQLAAGESLAIIGPSGAGKSTLLRLLTGVWQPTAGVVRLDGSDMSQWPREHVGTWLGYVPQDVELFPGTVAENIARLGEVAADAVVEAAQRAGVHEMIQALPQGYDTYVEPTSALLSPGQRQRIALARALYGAPRLLILDEPNSNLDGAGEHALAEALKALRGQVSVVVVTHRTTLVQHVDKMLVIEAGKTVHYGATGEVLKAMQARAQMPSGNNVVAMPIPAGAVGRGA</sequence>
<reference evidence="11" key="1">
    <citation type="submission" date="2020-12" db="EMBL/GenBank/DDBJ databases">
        <title>Ramlibacter sp. nov., isolated from a freshwater alga, Cryptomonas.</title>
        <authorList>
            <person name="Kim H.M."/>
            <person name="Jeon C.O."/>
        </authorList>
    </citation>
    <scope>NUCLEOTIDE SEQUENCE</scope>
    <source>
        <strain evidence="11">CrO1</strain>
    </source>
</reference>
<feature type="domain" description="ABC transporter" evidence="9">
    <location>
        <begin position="321"/>
        <end position="555"/>
    </location>
</feature>
<keyword evidence="4" id="KW-0547">Nucleotide-binding</keyword>
<comment type="subcellular location">
    <subcellularLocation>
        <location evidence="1">Cell membrane</location>
        <topology evidence="1">Multi-pass membrane protein</topology>
    </subcellularLocation>
</comment>
<dbReference type="InterPro" id="IPR011527">
    <property type="entry name" value="ABC1_TM_dom"/>
</dbReference>
<dbReference type="PROSITE" id="PS50893">
    <property type="entry name" value="ABC_TRANSPORTER_2"/>
    <property type="match status" value="1"/>
</dbReference>
<dbReference type="SUPFAM" id="SSF90123">
    <property type="entry name" value="ABC transporter transmembrane region"/>
    <property type="match status" value="1"/>
</dbReference>
<organism evidence="11 12">
    <name type="scientific">Ramlibacter algicola</name>
    <dbReference type="NCBI Taxonomy" id="2795217"/>
    <lineage>
        <taxon>Bacteria</taxon>
        <taxon>Pseudomonadati</taxon>
        <taxon>Pseudomonadota</taxon>
        <taxon>Betaproteobacteria</taxon>
        <taxon>Burkholderiales</taxon>
        <taxon>Comamonadaceae</taxon>
        <taxon>Ramlibacter</taxon>
    </lineage>
</organism>